<evidence type="ECO:0000256" key="2">
    <source>
        <dbReference type="ARBA" id="ARBA00004760"/>
    </source>
</evidence>
<dbReference type="SUPFAM" id="SSF53448">
    <property type="entry name" value="Nucleotide-diphospho-sugar transferases"/>
    <property type="match status" value="1"/>
</dbReference>
<dbReference type="EMBL" id="AP025592">
    <property type="protein sequence ID" value="BDG09325.1"/>
    <property type="molecule type" value="Genomic_DNA"/>
</dbReference>
<sequence length="402" mass="41938">MAVALSSLLLAAALGGLLLLAGQYLALRGHLRGASRPPLPGPPRPSGEGAPVVSVLKPLCGADDDLAANLDTFAALDYPDYEVLLGVRSPRDPACAVARAAMARHPGRFRLCLQRGEPGMNPKVNQLLTLARVARGELLVVSDSNVQVHPDYLAEIAVLLRDPAVGLVTHPIVGVGEERLGSVLDGLQLAGGVAPGVVAAKRLAGHDIVVGKSMAFRRSDLDALGGFAAVKDVLAEDFVLGRMVPAVLGKRVAVARRPVRNVSQRRSVADFFSRYQRWSVLQRALAGPALHAAQGLLNPTLLATGAAALAPCPRTLGALAAVAAARALHDEGCARLLRGRGYGLAAAAAPVKDLVLGAAWAHGLFAREVVWRGNRLRVLPGSRLEPARPRRLGRAAPAARAA</sequence>
<dbReference type="InterPro" id="IPR029044">
    <property type="entry name" value="Nucleotide-diphossugar_trans"/>
</dbReference>
<keyword evidence="8" id="KW-0472">Membrane</keyword>
<evidence type="ECO:0000256" key="4">
    <source>
        <dbReference type="ARBA" id="ARBA00022676"/>
    </source>
</evidence>
<proteinExistence type="predicted"/>
<comment type="subcellular location">
    <subcellularLocation>
        <location evidence="1">Membrane</location>
        <topology evidence="1">Multi-pass membrane protein</topology>
    </subcellularLocation>
</comment>
<dbReference type="PANTHER" id="PTHR12726:SF0">
    <property type="entry name" value="CERAMIDE GLUCOSYLTRANSFERASE"/>
    <property type="match status" value="1"/>
</dbReference>
<name>A0ABN6NAF1_9BACT</name>
<keyword evidence="7" id="KW-1133">Transmembrane helix</keyword>
<evidence type="ECO:0000256" key="1">
    <source>
        <dbReference type="ARBA" id="ARBA00004141"/>
    </source>
</evidence>
<evidence type="ECO:0000313" key="10">
    <source>
        <dbReference type="Proteomes" id="UP001162734"/>
    </source>
</evidence>
<evidence type="ECO:0000256" key="5">
    <source>
        <dbReference type="ARBA" id="ARBA00022679"/>
    </source>
</evidence>
<dbReference type="InterPro" id="IPR025993">
    <property type="entry name" value="Ceramide_glucosylTrfase"/>
</dbReference>
<dbReference type="PANTHER" id="PTHR12726">
    <property type="entry name" value="CERAMIDE GLUCOSYLTRANSFERASE"/>
    <property type="match status" value="1"/>
</dbReference>
<accession>A0ABN6NAF1</accession>
<dbReference type="Proteomes" id="UP001162734">
    <property type="component" value="Chromosome"/>
</dbReference>
<evidence type="ECO:0000313" key="9">
    <source>
        <dbReference type="EMBL" id="BDG09325.1"/>
    </source>
</evidence>
<keyword evidence="6" id="KW-0812">Transmembrane</keyword>
<evidence type="ECO:0000256" key="6">
    <source>
        <dbReference type="ARBA" id="ARBA00022692"/>
    </source>
</evidence>
<dbReference type="Gene3D" id="3.90.550.10">
    <property type="entry name" value="Spore Coat Polysaccharide Biosynthesis Protein SpsA, Chain A"/>
    <property type="match status" value="1"/>
</dbReference>
<reference evidence="10" key="1">
    <citation type="journal article" date="2022" name="Int. J. Syst. Evol. Microbiol.">
        <title>Anaeromyxobacter oryzae sp. nov., Anaeromyxobacter diazotrophicus sp. nov. and Anaeromyxobacter paludicola sp. nov., isolated from paddy soils.</title>
        <authorList>
            <person name="Itoh H."/>
            <person name="Xu Z."/>
            <person name="Mise K."/>
            <person name="Masuda Y."/>
            <person name="Ushijima N."/>
            <person name="Hayakawa C."/>
            <person name="Shiratori Y."/>
            <person name="Senoo K."/>
        </authorList>
    </citation>
    <scope>NUCLEOTIDE SEQUENCE [LARGE SCALE GENOMIC DNA]</scope>
    <source>
        <strain evidence="10">Red630</strain>
    </source>
</reference>
<dbReference type="Pfam" id="PF13506">
    <property type="entry name" value="Glyco_transf_21"/>
    <property type="match status" value="1"/>
</dbReference>
<keyword evidence="10" id="KW-1185">Reference proteome</keyword>
<organism evidence="9 10">
    <name type="scientific">Anaeromyxobacter paludicola</name>
    <dbReference type="NCBI Taxonomy" id="2918171"/>
    <lineage>
        <taxon>Bacteria</taxon>
        <taxon>Pseudomonadati</taxon>
        <taxon>Myxococcota</taxon>
        <taxon>Myxococcia</taxon>
        <taxon>Myxococcales</taxon>
        <taxon>Cystobacterineae</taxon>
        <taxon>Anaeromyxobacteraceae</taxon>
        <taxon>Anaeromyxobacter</taxon>
    </lineage>
</organism>
<evidence type="ECO:0000256" key="8">
    <source>
        <dbReference type="ARBA" id="ARBA00023136"/>
    </source>
</evidence>
<evidence type="ECO:0000256" key="7">
    <source>
        <dbReference type="ARBA" id="ARBA00022989"/>
    </source>
</evidence>
<gene>
    <name evidence="9" type="ORF">AMPC_24380</name>
</gene>
<comment type="pathway">
    <text evidence="3">Sphingolipid metabolism.</text>
</comment>
<dbReference type="RefSeq" id="WP_248341440.1">
    <property type="nucleotide sequence ID" value="NZ_AP025592.1"/>
</dbReference>
<comment type="pathway">
    <text evidence="2">Lipid metabolism; sphingolipid metabolism.</text>
</comment>
<evidence type="ECO:0000256" key="3">
    <source>
        <dbReference type="ARBA" id="ARBA00004991"/>
    </source>
</evidence>
<keyword evidence="5" id="KW-0808">Transferase</keyword>
<protein>
    <submittedName>
        <fullName evidence="9">Ceramide glucosyltransferase</fullName>
    </submittedName>
</protein>
<keyword evidence="4" id="KW-0328">Glycosyltransferase</keyword>